<evidence type="ECO:0000313" key="3">
    <source>
        <dbReference type="Proteomes" id="UP000298416"/>
    </source>
</evidence>
<keyword evidence="3" id="KW-1185">Reference proteome</keyword>
<name>A0A8X8WK65_SALSN</name>
<protein>
    <submittedName>
        <fullName evidence="2">Uncharacterized protein</fullName>
    </submittedName>
</protein>
<dbReference type="AlphaFoldDB" id="A0A8X8WK65"/>
<proteinExistence type="predicted"/>
<organism evidence="2">
    <name type="scientific">Salvia splendens</name>
    <name type="common">Scarlet sage</name>
    <dbReference type="NCBI Taxonomy" id="180675"/>
    <lineage>
        <taxon>Eukaryota</taxon>
        <taxon>Viridiplantae</taxon>
        <taxon>Streptophyta</taxon>
        <taxon>Embryophyta</taxon>
        <taxon>Tracheophyta</taxon>
        <taxon>Spermatophyta</taxon>
        <taxon>Magnoliopsida</taxon>
        <taxon>eudicotyledons</taxon>
        <taxon>Gunneridae</taxon>
        <taxon>Pentapetalae</taxon>
        <taxon>asterids</taxon>
        <taxon>lamiids</taxon>
        <taxon>Lamiales</taxon>
        <taxon>Lamiaceae</taxon>
        <taxon>Nepetoideae</taxon>
        <taxon>Mentheae</taxon>
        <taxon>Salviinae</taxon>
        <taxon>Salvia</taxon>
        <taxon>Salvia subgen. Calosphace</taxon>
        <taxon>core Calosphace</taxon>
    </lineage>
</organism>
<accession>A0A8X8WK65</accession>
<gene>
    <name evidence="2" type="ORF">SASPL_142000</name>
</gene>
<dbReference type="Proteomes" id="UP000298416">
    <property type="component" value="Unassembled WGS sequence"/>
</dbReference>
<dbReference type="EMBL" id="PNBA02000016">
    <property type="protein sequence ID" value="KAG6395869.1"/>
    <property type="molecule type" value="Genomic_DNA"/>
</dbReference>
<feature type="region of interest" description="Disordered" evidence="1">
    <location>
        <begin position="1"/>
        <end position="72"/>
    </location>
</feature>
<evidence type="ECO:0000256" key="1">
    <source>
        <dbReference type="SAM" id="MobiDB-lite"/>
    </source>
</evidence>
<evidence type="ECO:0000313" key="2">
    <source>
        <dbReference type="EMBL" id="KAG6395869.1"/>
    </source>
</evidence>
<sequence>MDGESPQSRRRRSETERPTTPGDRRQRRRKQNTDHRTSGSRSLAMPGVSISRRRFNGRGVGRSSESAPALTPQRTSILPIRMILLFSPQLWSINAELGNFELLSISERQPLWRRTPPQQSENRILPVRRPGESRVHCRKDQSTY</sequence>
<reference evidence="2" key="2">
    <citation type="submission" date="2020-08" db="EMBL/GenBank/DDBJ databases">
        <title>Plant Genome Project.</title>
        <authorList>
            <person name="Zhang R.-G."/>
        </authorList>
    </citation>
    <scope>NUCLEOTIDE SEQUENCE</scope>
    <source>
        <strain evidence="2">Huo1</strain>
        <tissue evidence="2">Leaf</tissue>
    </source>
</reference>
<comment type="caution">
    <text evidence="2">The sequence shown here is derived from an EMBL/GenBank/DDBJ whole genome shotgun (WGS) entry which is preliminary data.</text>
</comment>
<reference evidence="2" key="1">
    <citation type="submission" date="2018-01" db="EMBL/GenBank/DDBJ databases">
        <authorList>
            <person name="Mao J.F."/>
        </authorList>
    </citation>
    <scope>NUCLEOTIDE SEQUENCE</scope>
    <source>
        <strain evidence="2">Huo1</strain>
        <tissue evidence="2">Leaf</tissue>
    </source>
</reference>